<dbReference type="RefSeq" id="WP_168037108.1">
    <property type="nucleotide sequence ID" value="NZ_JAATJH010000002.1"/>
</dbReference>
<organism evidence="5 6">
    <name type="scientific">Neolewinella antarctica</name>
    <dbReference type="NCBI Taxonomy" id="442734"/>
    <lineage>
        <taxon>Bacteria</taxon>
        <taxon>Pseudomonadati</taxon>
        <taxon>Bacteroidota</taxon>
        <taxon>Saprospiria</taxon>
        <taxon>Saprospirales</taxon>
        <taxon>Lewinellaceae</taxon>
        <taxon>Neolewinella</taxon>
    </lineage>
</organism>
<dbReference type="InterPro" id="IPR012997">
    <property type="entry name" value="RplA"/>
</dbReference>
<dbReference type="Proteomes" id="UP000770785">
    <property type="component" value="Unassembled WGS sequence"/>
</dbReference>
<keyword evidence="5" id="KW-0449">Lipoprotein</keyword>
<evidence type="ECO:0000256" key="3">
    <source>
        <dbReference type="SAM" id="SignalP"/>
    </source>
</evidence>
<dbReference type="NCBIfam" id="TIGR00413">
    <property type="entry name" value="rlpA"/>
    <property type="match status" value="1"/>
</dbReference>
<dbReference type="CDD" id="cd22268">
    <property type="entry name" value="DPBB_RlpA-like"/>
    <property type="match status" value="1"/>
</dbReference>
<dbReference type="InterPro" id="IPR007730">
    <property type="entry name" value="SPOR-like_dom"/>
</dbReference>
<comment type="caution">
    <text evidence="5">The sequence shown here is derived from an EMBL/GenBank/DDBJ whole genome shotgun (WGS) entry which is preliminary data.</text>
</comment>
<feature type="domain" description="SPOR" evidence="4">
    <location>
        <begin position="233"/>
        <end position="314"/>
    </location>
</feature>
<dbReference type="InterPro" id="IPR036908">
    <property type="entry name" value="RlpA-like_sf"/>
</dbReference>
<feature type="chain" id="PRO_5046678575" evidence="3">
    <location>
        <begin position="20"/>
        <end position="314"/>
    </location>
</feature>
<comment type="similarity">
    <text evidence="1">Belongs to the RlpA family.</text>
</comment>
<dbReference type="EMBL" id="JAATJH010000002">
    <property type="protein sequence ID" value="NJC26359.1"/>
    <property type="molecule type" value="Genomic_DNA"/>
</dbReference>
<evidence type="ECO:0000259" key="4">
    <source>
        <dbReference type="PROSITE" id="PS51724"/>
    </source>
</evidence>
<evidence type="ECO:0000256" key="1">
    <source>
        <dbReference type="RuleBase" id="RU003495"/>
    </source>
</evidence>
<dbReference type="Gene3D" id="2.40.40.10">
    <property type="entry name" value="RlpA-like domain"/>
    <property type="match status" value="1"/>
</dbReference>
<name>A0ABX0XBN8_9BACT</name>
<evidence type="ECO:0000256" key="2">
    <source>
        <dbReference type="SAM" id="MobiDB-lite"/>
    </source>
</evidence>
<keyword evidence="3" id="KW-0732">Signal</keyword>
<dbReference type="SUPFAM" id="SSF110997">
    <property type="entry name" value="Sporulation related repeat"/>
    <property type="match status" value="1"/>
</dbReference>
<dbReference type="InterPro" id="IPR036680">
    <property type="entry name" value="SPOR-like_sf"/>
</dbReference>
<feature type="signal peptide" evidence="3">
    <location>
        <begin position="1"/>
        <end position="19"/>
    </location>
</feature>
<dbReference type="PANTHER" id="PTHR34183">
    <property type="entry name" value="ENDOLYTIC PEPTIDOGLYCAN TRANSGLYCOSYLASE RLPA"/>
    <property type="match status" value="1"/>
</dbReference>
<dbReference type="PROSITE" id="PS51724">
    <property type="entry name" value="SPOR"/>
    <property type="match status" value="1"/>
</dbReference>
<accession>A0ABX0XBN8</accession>
<dbReference type="SUPFAM" id="SSF50685">
    <property type="entry name" value="Barwin-like endoglucanases"/>
    <property type="match status" value="1"/>
</dbReference>
<evidence type="ECO:0000313" key="6">
    <source>
        <dbReference type="Proteomes" id="UP000770785"/>
    </source>
</evidence>
<reference evidence="5 6" key="1">
    <citation type="submission" date="2020-03" db="EMBL/GenBank/DDBJ databases">
        <title>Genomic Encyclopedia of Type Strains, Phase IV (KMG-IV): sequencing the most valuable type-strain genomes for metagenomic binning, comparative biology and taxonomic classification.</title>
        <authorList>
            <person name="Goeker M."/>
        </authorList>
    </citation>
    <scope>NUCLEOTIDE SEQUENCE [LARGE SCALE GENOMIC DNA]</scope>
    <source>
        <strain evidence="5 6">DSM 105096</strain>
    </source>
</reference>
<proteinExistence type="inferred from homology"/>
<dbReference type="InterPro" id="IPR009009">
    <property type="entry name" value="RlpA-like_DPBB"/>
</dbReference>
<evidence type="ECO:0000313" key="5">
    <source>
        <dbReference type="EMBL" id="NJC26359.1"/>
    </source>
</evidence>
<sequence length="314" mass="33514">MKNLLSLLPLLFIATTLPAQLIGDTENGLASYYSREYDGAETAYDLIYNRNDMVAAHKTFPVNSTVEVKNLDNGKAVRVRIIDKGPFIRGRVIEVSERAAEGLGLIGLVTAPVEVTLVSLKSDEPADREVVTTAEPDPVVDRPVVVVDKASPDPPAPVIREKTTTPVKPAAAPEPAPEPAVAVTTIPTAPAPAPIKIVAVATPAPRVPVPSSATRPKMATDFAPGVYKIALSKKPAGNFAVQVGSFRDLEGAMDKVTELQGKWFDDVLLERVTEAGASLYKVLLGPFESADSAKRYASDLKKRYAMAGFTVTLK</sequence>
<dbReference type="PANTHER" id="PTHR34183:SF1">
    <property type="entry name" value="ENDOLYTIC PEPTIDOGLYCAN TRANSGLYCOSYLASE RLPA"/>
    <property type="match status" value="1"/>
</dbReference>
<gene>
    <name evidence="5" type="ORF">GGR27_001858</name>
</gene>
<dbReference type="Gene3D" id="3.30.70.1070">
    <property type="entry name" value="Sporulation related repeat"/>
    <property type="match status" value="1"/>
</dbReference>
<feature type="region of interest" description="Disordered" evidence="2">
    <location>
        <begin position="150"/>
        <end position="178"/>
    </location>
</feature>
<keyword evidence="6" id="KW-1185">Reference proteome</keyword>
<dbReference type="Pfam" id="PF03330">
    <property type="entry name" value="DPBB_1"/>
    <property type="match status" value="1"/>
</dbReference>
<dbReference type="Pfam" id="PF05036">
    <property type="entry name" value="SPOR"/>
    <property type="match status" value="1"/>
</dbReference>
<protein>
    <submittedName>
        <fullName evidence="5">Rare lipoprotein A</fullName>
    </submittedName>
</protein>